<organism evidence="1 2">
    <name type="scientific">Mesorhizobium alhagi CCNWXJ12-2</name>
    <dbReference type="NCBI Taxonomy" id="1107882"/>
    <lineage>
        <taxon>Bacteria</taxon>
        <taxon>Pseudomonadati</taxon>
        <taxon>Pseudomonadota</taxon>
        <taxon>Alphaproteobacteria</taxon>
        <taxon>Hyphomicrobiales</taxon>
        <taxon>Phyllobacteriaceae</taxon>
        <taxon>Allomesorhizobium</taxon>
    </lineage>
</organism>
<sequence length="83" mass="9455">MPISNMSLMRSAWRAGPVFAKIRPRWVFKVFSLMPSDTALFDAVIPPPTRSRTRLRGRKVEKRRSWRTAASSLEATATPILRA</sequence>
<proteinExistence type="predicted"/>
<evidence type="ECO:0000313" key="2">
    <source>
        <dbReference type="Proteomes" id="UP000003250"/>
    </source>
</evidence>
<reference evidence="1 2" key="1">
    <citation type="journal article" date="2012" name="J. Bacteriol.">
        <title>Draft Genome Sequence of Mesorhizobium alhagi CCNWXJ12-2T, a Novel Salt-Resistant Species Isolated from the Desert of Northwestern China.</title>
        <authorList>
            <person name="Zhou M."/>
            <person name="Chen W."/>
            <person name="Chen H."/>
            <person name="Wei G."/>
        </authorList>
    </citation>
    <scope>NUCLEOTIDE SEQUENCE [LARGE SCALE GENOMIC DNA]</scope>
    <source>
        <strain evidence="1 2">CCNWXJ12-2</strain>
    </source>
</reference>
<keyword evidence="2" id="KW-1185">Reference proteome</keyword>
<evidence type="ECO:0000313" key="1">
    <source>
        <dbReference type="EMBL" id="EHK55233.1"/>
    </source>
</evidence>
<gene>
    <name evidence="1" type="ORF">MAXJ12_21115</name>
</gene>
<accession>H0HVL6</accession>
<name>H0HVL6_9HYPH</name>
<dbReference type="Proteomes" id="UP000003250">
    <property type="component" value="Unassembled WGS sequence"/>
</dbReference>
<dbReference type="EMBL" id="AHAM01000173">
    <property type="protein sequence ID" value="EHK55233.1"/>
    <property type="molecule type" value="Genomic_DNA"/>
</dbReference>
<dbReference type="AlphaFoldDB" id="H0HVL6"/>
<protein>
    <submittedName>
        <fullName evidence="1">Uncharacterized protein</fullName>
    </submittedName>
</protein>